<name>A0A2S8IGY2_RHOOP</name>
<gene>
    <name evidence="1" type="ORF">C5613_41390</name>
</gene>
<reference evidence="2" key="1">
    <citation type="submission" date="2018-02" db="EMBL/GenBank/DDBJ databases">
        <title>Draft genome sequencing of Rhodococcus opacus KU647198.</title>
        <authorList>
            <person name="Zheng B.-X."/>
        </authorList>
    </citation>
    <scope>NUCLEOTIDE SEQUENCE [LARGE SCALE GENOMIC DNA]</scope>
    <source>
        <strain evidence="2">04-OD7</strain>
    </source>
</reference>
<dbReference type="Proteomes" id="UP000239290">
    <property type="component" value="Unassembled WGS sequence"/>
</dbReference>
<sequence length="241" mass="26754">MTTHAPASLPSRIVDRDNQGWYTTADANGNVVYSSGRASPTCDYDTLQATRSPLRPVLPVTDDDVDRITELLAASGRRAITTLAAALEVVHHRAREHGWHERPAESADYGDATMTAGRSGSWESALLLDVIHFGNGLNLISDAPDSEEHRASGPNRRVSVPHRDQLAEVFQRWVSDPQRYTEVAETLASIVSEFCDSRHGADGWRAVADQWLQPTSLDRNGFTITYRLFYSRSQFYDDPGL</sequence>
<accession>A0A2S8IGY2</accession>
<dbReference type="RefSeq" id="WP_105423617.1">
    <property type="nucleotide sequence ID" value="NZ_PUIO01000093.1"/>
</dbReference>
<organism evidence="1 2">
    <name type="scientific">Rhodococcus opacus</name>
    <name type="common">Nocardia opaca</name>
    <dbReference type="NCBI Taxonomy" id="37919"/>
    <lineage>
        <taxon>Bacteria</taxon>
        <taxon>Bacillati</taxon>
        <taxon>Actinomycetota</taxon>
        <taxon>Actinomycetes</taxon>
        <taxon>Mycobacteriales</taxon>
        <taxon>Nocardiaceae</taxon>
        <taxon>Rhodococcus</taxon>
    </lineage>
</organism>
<comment type="caution">
    <text evidence="1">The sequence shown here is derived from an EMBL/GenBank/DDBJ whole genome shotgun (WGS) entry which is preliminary data.</text>
</comment>
<dbReference type="AlphaFoldDB" id="A0A2S8IGY2"/>
<proteinExistence type="predicted"/>
<evidence type="ECO:0000313" key="1">
    <source>
        <dbReference type="EMBL" id="PQP14030.1"/>
    </source>
</evidence>
<evidence type="ECO:0000313" key="2">
    <source>
        <dbReference type="Proteomes" id="UP000239290"/>
    </source>
</evidence>
<protein>
    <submittedName>
        <fullName evidence="1">Uncharacterized protein</fullName>
    </submittedName>
</protein>
<dbReference type="EMBL" id="PUIO01000093">
    <property type="protein sequence ID" value="PQP14030.1"/>
    <property type="molecule type" value="Genomic_DNA"/>
</dbReference>